<dbReference type="Proteomes" id="UP000053105">
    <property type="component" value="Unassembled WGS sequence"/>
</dbReference>
<gene>
    <name evidence="1" type="ORF">WN51_02539</name>
</gene>
<evidence type="ECO:0000313" key="2">
    <source>
        <dbReference type="Proteomes" id="UP000053105"/>
    </source>
</evidence>
<evidence type="ECO:0000313" key="1">
    <source>
        <dbReference type="EMBL" id="KOX70483.1"/>
    </source>
</evidence>
<accession>A0A0M8ZVJ4</accession>
<proteinExistence type="predicted"/>
<sequence length="415" mass="47928">METKVSPKKEKITRLSLGAAKTQEHEALRRSPCSICFLVNKRFSSEIDVISVVSVGVQKTNNCEQRVRSCFCEKRGQGGTRKNSIKIWFVHSQLKAKHPVPGPLFQEPGFRIVYETVDFYISMRNFKTLVLYLVLPSHSQLVFPSIVLYDTTRRGITKFQSKKFSRIEVVASQLTLLVTILIKVCKMAKDIFHEIEITAINKVAQIFTLVLETEKINSPVALINSNKYEEYFEQNYDKNRRSWLVSASELTNENKLVKFEKSYVTTSRMKRFRNKTESKENRINTVQLEIWLIKKENFDRASFLAKYDRYGTYDTDVGLVSQCTIVLYCNRVEIYHSDSNFFECNIFLRNDETMKVFDDKKTSVTAWDSSTTSFELWLAQVASGCAPSVEVLPIFDVETLRSSKAECGTTPLRWE</sequence>
<protein>
    <submittedName>
        <fullName evidence="1">Uncharacterized protein</fullName>
    </submittedName>
</protein>
<reference evidence="1 2" key="1">
    <citation type="submission" date="2015-07" db="EMBL/GenBank/DDBJ databases">
        <title>The genome of Melipona quadrifasciata.</title>
        <authorList>
            <person name="Pan H."/>
            <person name="Kapheim K."/>
        </authorList>
    </citation>
    <scope>NUCLEOTIDE SEQUENCE [LARGE SCALE GENOMIC DNA]</scope>
    <source>
        <strain evidence="1">0111107301</strain>
        <tissue evidence="1">Whole body</tissue>
    </source>
</reference>
<organism evidence="1 2">
    <name type="scientific">Melipona quadrifasciata</name>
    <dbReference type="NCBI Taxonomy" id="166423"/>
    <lineage>
        <taxon>Eukaryota</taxon>
        <taxon>Metazoa</taxon>
        <taxon>Ecdysozoa</taxon>
        <taxon>Arthropoda</taxon>
        <taxon>Hexapoda</taxon>
        <taxon>Insecta</taxon>
        <taxon>Pterygota</taxon>
        <taxon>Neoptera</taxon>
        <taxon>Endopterygota</taxon>
        <taxon>Hymenoptera</taxon>
        <taxon>Apocrita</taxon>
        <taxon>Aculeata</taxon>
        <taxon>Apoidea</taxon>
        <taxon>Anthophila</taxon>
        <taxon>Apidae</taxon>
        <taxon>Melipona</taxon>
    </lineage>
</organism>
<dbReference type="EMBL" id="KQ435859">
    <property type="protein sequence ID" value="KOX70483.1"/>
    <property type="molecule type" value="Genomic_DNA"/>
</dbReference>
<dbReference type="AlphaFoldDB" id="A0A0M8ZVJ4"/>
<name>A0A0M8ZVJ4_9HYME</name>
<keyword evidence="2" id="KW-1185">Reference proteome</keyword>